<feature type="chain" id="PRO_5046420895" description="Regulatory P domain-containing protein" evidence="1">
    <location>
        <begin position="21"/>
        <end position="469"/>
    </location>
</feature>
<protein>
    <recommendedName>
        <fullName evidence="4">Regulatory P domain-containing protein</fullName>
    </recommendedName>
</protein>
<dbReference type="PANTHER" id="PTHR38787:SF3">
    <property type="entry name" value="REGULATORY P DOMAIN-CONTAINING PROTEIN"/>
    <property type="match status" value="1"/>
</dbReference>
<dbReference type="NCBIfam" id="TIGR04312">
    <property type="entry name" value="choice_anch_B"/>
    <property type="match status" value="1"/>
</dbReference>
<dbReference type="Proteomes" id="UP001447188">
    <property type="component" value="Unassembled WGS sequence"/>
</dbReference>
<dbReference type="EMBL" id="JBBBZM010000231">
    <property type="protein sequence ID" value="KAL0631596.1"/>
    <property type="molecule type" value="Genomic_DNA"/>
</dbReference>
<keyword evidence="3" id="KW-1185">Reference proteome</keyword>
<evidence type="ECO:0000313" key="2">
    <source>
        <dbReference type="EMBL" id="KAL0631596.1"/>
    </source>
</evidence>
<reference evidence="2 3" key="1">
    <citation type="submission" date="2024-02" db="EMBL/GenBank/DDBJ databases">
        <title>Discinaceae phylogenomics.</title>
        <authorList>
            <person name="Dirks A.C."/>
            <person name="James T.Y."/>
        </authorList>
    </citation>
    <scope>NUCLEOTIDE SEQUENCE [LARGE SCALE GENOMIC DNA]</scope>
    <source>
        <strain evidence="2 3">ACD0624</strain>
    </source>
</reference>
<dbReference type="PANTHER" id="PTHR38787">
    <property type="entry name" value="REGULATORY P DOMAIN-CONTAINING PROTEIN"/>
    <property type="match status" value="1"/>
</dbReference>
<evidence type="ECO:0000256" key="1">
    <source>
        <dbReference type="SAM" id="SignalP"/>
    </source>
</evidence>
<evidence type="ECO:0008006" key="4">
    <source>
        <dbReference type="Google" id="ProtNLM"/>
    </source>
</evidence>
<evidence type="ECO:0000313" key="3">
    <source>
        <dbReference type="Proteomes" id="UP001447188"/>
    </source>
</evidence>
<proteinExistence type="predicted"/>
<name>A0ABR3G6L9_9PEZI</name>
<accession>A0ABR3G6L9</accession>
<feature type="signal peptide" evidence="1">
    <location>
        <begin position="1"/>
        <end position="20"/>
    </location>
</feature>
<dbReference type="InterPro" id="IPR027589">
    <property type="entry name" value="Choice_anch_B"/>
</dbReference>
<keyword evidence="1" id="KW-0732">Signal</keyword>
<organism evidence="2 3">
    <name type="scientific">Discina gigas</name>
    <dbReference type="NCBI Taxonomy" id="1032678"/>
    <lineage>
        <taxon>Eukaryota</taxon>
        <taxon>Fungi</taxon>
        <taxon>Dikarya</taxon>
        <taxon>Ascomycota</taxon>
        <taxon>Pezizomycotina</taxon>
        <taxon>Pezizomycetes</taxon>
        <taxon>Pezizales</taxon>
        <taxon>Discinaceae</taxon>
        <taxon>Discina</taxon>
    </lineage>
</organism>
<comment type="caution">
    <text evidence="2">The sequence shown here is derived from an EMBL/GenBank/DDBJ whole genome shotgun (WGS) entry which is preliminary data.</text>
</comment>
<sequence>MKFLQVAPVVLFACLDSVLGREIPNPARQAYYDVGDMHMRIMGSKRGTFAAQRDSGAYNSSQHARITTYSPCVNGIAAGEFRCKNVDLAYFASHAELGSKTGEGSSSWGWTSPTGREFIIIAQADGAAFAEVLANGSLDYLGRLPQQSTPEIWREIRVLGDYAVIGSEATNHHVQIFDMRKLLAITAAQKPKTFSTATDLTGLYRGLPTGRTHNIVVNQDLKYAVAVGAAPRTNACKSGLIFIDLTNPANPTSPGCASQDGYVHDAQCLLYKGPDTRYKGKDICYGYNEDTLTIYDVTDKKNTSIISRTGYTGASYTHQGWVLDTENQEFLILDDEYDEYDAVGPAADGFPVTYIWDIRDLTKPKQTGYYKSGQVSIDHNQYVANGKAYQSNYGAGLRILDISSIPSNPTGSGVSEIGFFDVYPEDDKRPRQGVLDFVGSWSSYALFKSGWIIINTIERGAFVVKYTGN</sequence>
<gene>
    <name evidence="2" type="ORF">Q9L58_009539</name>
</gene>